<feature type="region of interest" description="Disordered" evidence="5">
    <location>
        <begin position="47"/>
        <end position="78"/>
    </location>
</feature>
<dbReference type="InterPro" id="IPR003035">
    <property type="entry name" value="RWP-RK_dom"/>
</dbReference>
<reference evidence="7" key="1">
    <citation type="submission" date="2021-01" db="EMBL/GenBank/DDBJ databases">
        <authorList>
            <person name="Corre E."/>
            <person name="Pelletier E."/>
            <person name="Niang G."/>
            <person name="Scheremetjew M."/>
            <person name="Finn R."/>
            <person name="Kale V."/>
            <person name="Holt S."/>
            <person name="Cochrane G."/>
            <person name="Meng A."/>
            <person name="Brown T."/>
            <person name="Cohen L."/>
        </authorList>
    </citation>
    <scope>NUCLEOTIDE SEQUENCE</scope>
    <source>
        <strain evidence="7">WS</strain>
    </source>
</reference>
<dbReference type="GO" id="GO:0003677">
    <property type="term" value="F:DNA binding"/>
    <property type="evidence" value="ECO:0007669"/>
    <property type="project" value="UniProtKB-KW"/>
</dbReference>
<evidence type="ECO:0000256" key="2">
    <source>
        <dbReference type="ARBA" id="ARBA00023125"/>
    </source>
</evidence>
<sequence>MHTITKISLPVSFQDSRESLRPNAGKRLRDDSKFKVHKAMRLECGKRLYTSPTSVDSQASPQALSPGTPNSPQPTSKSCAKLKVKNAMGKTQTVVLTAEKIRSLFHLPQPEAAKELGIGLSTLKKHARYLIPGERWPNPRQRSKIVMERNSSKLKVNFLLNSQDEAEKEIDGSFWEVFGSGVKAC</sequence>
<organism evidence="7">
    <name type="scientific">Percolomonas cosmopolitus</name>
    <dbReference type="NCBI Taxonomy" id="63605"/>
    <lineage>
        <taxon>Eukaryota</taxon>
        <taxon>Discoba</taxon>
        <taxon>Heterolobosea</taxon>
        <taxon>Tetramitia</taxon>
        <taxon>Eutetramitia</taxon>
        <taxon>Percolomonadidae</taxon>
        <taxon>Percolomonas</taxon>
    </lineage>
</organism>
<keyword evidence="1" id="KW-0805">Transcription regulation</keyword>
<evidence type="ECO:0000259" key="6">
    <source>
        <dbReference type="PROSITE" id="PS51519"/>
    </source>
</evidence>
<protein>
    <recommendedName>
        <fullName evidence="6">RWP-RK domain-containing protein</fullName>
    </recommendedName>
</protein>
<dbReference type="EMBL" id="HBGD01009287">
    <property type="protein sequence ID" value="CAD9084394.1"/>
    <property type="molecule type" value="Transcribed_RNA"/>
</dbReference>
<evidence type="ECO:0000256" key="3">
    <source>
        <dbReference type="ARBA" id="ARBA00023163"/>
    </source>
</evidence>
<keyword evidence="4" id="KW-0539">Nucleus</keyword>
<feature type="domain" description="RWP-RK" evidence="6">
    <location>
        <begin position="78"/>
        <end position="168"/>
    </location>
</feature>
<evidence type="ECO:0000256" key="1">
    <source>
        <dbReference type="ARBA" id="ARBA00023015"/>
    </source>
</evidence>
<keyword evidence="3" id="KW-0804">Transcription</keyword>
<dbReference type="Pfam" id="PF02042">
    <property type="entry name" value="RWP-RK"/>
    <property type="match status" value="1"/>
</dbReference>
<evidence type="ECO:0000313" key="7">
    <source>
        <dbReference type="EMBL" id="CAD9084394.1"/>
    </source>
</evidence>
<gene>
    <name evidence="7" type="ORF">PCOS0759_LOCUS7648</name>
</gene>
<keyword evidence="2" id="KW-0238">DNA-binding</keyword>
<dbReference type="PROSITE" id="PS51519">
    <property type="entry name" value="RWP_RK"/>
    <property type="match status" value="1"/>
</dbReference>
<feature type="compositionally biased region" description="Polar residues" evidence="5">
    <location>
        <begin position="50"/>
        <end position="78"/>
    </location>
</feature>
<evidence type="ECO:0000256" key="5">
    <source>
        <dbReference type="SAM" id="MobiDB-lite"/>
    </source>
</evidence>
<proteinExistence type="predicted"/>
<dbReference type="AlphaFoldDB" id="A0A7S1KT10"/>
<accession>A0A7S1KT10</accession>
<name>A0A7S1KT10_9EUKA</name>
<evidence type="ECO:0000256" key="4">
    <source>
        <dbReference type="ARBA" id="ARBA00023242"/>
    </source>
</evidence>